<keyword evidence="3" id="KW-1185">Reference proteome</keyword>
<dbReference type="AlphaFoldDB" id="A0AAV4BYG3"/>
<feature type="chain" id="PRO_5043786152" evidence="1">
    <location>
        <begin position="23"/>
        <end position="250"/>
    </location>
</feature>
<sequence>MTWTKIGLVVILLSIPFGFVTCDFWDDFVDAIEDTADTINVDVGDIVDDVRGFVDGAGEFLDDSNLILIGSDIDGNENSTFDDSFNSVKTGTDGNDVGSLLNQLQTLMSLLQDLLSSEYALSQDEIYDIVTALLIPDVHKEDLDVNQDEMFELLLSSMLDYILEDFNIDLNDDVVEKKLVPVIMDVYNVVKVYMRNKGKNSTGISFDVTSNTDQQDFVREILDAVLETVFTNFTRKEVFVEQHLRAWKGS</sequence>
<comment type="caution">
    <text evidence="2">The sequence shown here is derived from an EMBL/GenBank/DDBJ whole genome shotgun (WGS) entry which is preliminary data.</text>
</comment>
<gene>
    <name evidence="2" type="ORF">PoB_005070000</name>
</gene>
<dbReference type="EMBL" id="BLXT01005595">
    <property type="protein sequence ID" value="GFO24195.1"/>
    <property type="molecule type" value="Genomic_DNA"/>
</dbReference>
<protein>
    <submittedName>
        <fullName evidence="2">Uncharacterized protein</fullName>
    </submittedName>
</protein>
<name>A0AAV4BYG3_9GAST</name>
<keyword evidence="1" id="KW-0732">Signal</keyword>
<dbReference type="Proteomes" id="UP000735302">
    <property type="component" value="Unassembled WGS sequence"/>
</dbReference>
<reference evidence="2 3" key="1">
    <citation type="journal article" date="2021" name="Elife">
        <title>Chloroplast acquisition without the gene transfer in kleptoplastic sea slugs, Plakobranchus ocellatus.</title>
        <authorList>
            <person name="Maeda T."/>
            <person name="Takahashi S."/>
            <person name="Yoshida T."/>
            <person name="Shimamura S."/>
            <person name="Takaki Y."/>
            <person name="Nagai Y."/>
            <person name="Toyoda A."/>
            <person name="Suzuki Y."/>
            <person name="Arimoto A."/>
            <person name="Ishii H."/>
            <person name="Satoh N."/>
            <person name="Nishiyama T."/>
            <person name="Hasebe M."/>
            <person name="Maruyama T."/>
            <person name="Minagawa J."/>
            <person name="Obokata J."/>
            <person name="Shigenobu S."/>
        </authorList>
    </citation>
    <scope>NUCLEOTIDE SEQUENCE [LARGE SCALE GENOMIC DNA]</scope>
</reference>
<organism evidence="2 3">
    <name type="scientific">Plakobranchus ocellatus</name>
    <dbReference type="NCBI Taxonomy" id="259542"/>
    <lineage>
        <taxon>Eukaryota</taxon>
        <taxon>Metazoa</taxon>
        <taxon>Spiralia</taxon>
        <taxon>Lophotrochozoa</taxon>
        <taxon>Mollusca</taxon>
        <taxon>Gastropoda</taxon>
        <taxon>Heterobranchia</taxon>
        <taxon>Euthyneura</taxon>
        <taxon>Panpulmonata</taxon>
        <taxon>Sacoglossa</taxon>
        <taxon>Placobranchoidea</taxon>
        <taxon>Plakobranchidae</taxon>
        <taxon>Plakobranchus</taxon>
    </lineage>
</organism>
<evidence type="ECO:0000313" key="3">
    <source>
        <dbReference type="Proteomes" id="UP000735302"/>
    </source>
</evidence>
<evidence type="ECO:0000256" key="1">
    <source>
        <dbReference type="SAM" id="SignalP"/>
    </source>
</evidence>
<evidence type="ECO:0000313" key="2">
    <source>
        <dbReference type="EMBL" id="GFO24195.1"/>
    </source>
</evidence>
<feature type="signal peptide" evidence="1">
    <location>
        <begin position="1"/>
        <end position="22"/>
    </location>
</feature>
<accession>A0AAV4BYG3</accession>
<proteinExistence type="predicted"/>